<evidence type="ECO:0000313" key="2">
    <source>
        <dbReference type="Proteomes" id="UP000700732"/>
    </source>
</evidence>
<sequence>MVQRLQSLINEHQIKQINICRFGDSKLHDQSEEWSFGHEYIQVGGQPYNLDRVVTFKVVDQVLHLYF</sequence>
<reference evidence="1 2" key="1">
    <citation type="submission" date="2019-06" db="EMBL/GenBank/DDBJ databases">
        <title>Spirosoma utsteinense sp. nov. isolated from Antarctic ice-free soils.</title>
        <authorList>
            <person name="Tahon G."/>
        </authorList>
    </citation>
    <scope>NUCLEOTIDE SEQUENCE [LARGE SCALE GENOMIC DNA]</scope>
    <source>
        <strain evidence="1 2">LMG 31447</strain>
    </source>
</reference>
<accession>A0ABR6WG02</accession>
<proteinExistence type="predicted"/>
<dbReference type="Proteomes" id="UP000700732">
    <property type="component" value="Unassembled WGS sequence"/>
</dbReference>
<gene>
    <name evidence="1" type="ORF">FH603_5764</name>
</gene>
<protein>
    <submittedName>
        <fullName evidence="1">Uncharacterized protein</fullName>
    </submittedName>
</protein>
<organism evidence="1 2">
    <name type="scientific">Spirosoma utsteinense</name>
    <dbReference type="NCBI Taxonomy" id="2585773"/>
    <lineage>
        <taxon>Bacteria</taxon>
        <taxon>Pseudomonadati</taxon>
        <taxon>Bacteroidota</taxon>
        <taxon>Cytophagia</taxon>
        <taxon>Cytophagales</taxon>
        <taxon>Cytophagaceae</taxon>
        <taxon>Spirosoma</taxon>
    </lineage>
</organism>
<name>A0ABR6WG02_9BACT</name>
<keyword evidence="2" id="KW-1185">Reference proteome</keyword>
<dbReference type="EMBL" id="VFIA01000095">
    <property type="protein sequence ID" value="MBC3795229.1"/>
    <property type="molecule type" value="Genomic_DNA"/>
</dbReference>
<evidence type="ECO:0000313" key="1">
    <source>
        <dbReference type="EMBL" id="MBC3795229.1"/>
    </source>
</evidence>
<comment type="caution">
    <text evidence="1">The sequence shown here is derived from an EMBL/GenBank/DDBJ whole genome shotgun (WGS) entry which is preliminary data.</text>
</comment>